<dbReference type="InterPro" id="IPR027417">
    <property type="entry name" value="P-loop_NTPase"/>
</dbReference>
<dbReference type="SMART" id="SM00382">
    <property type="entry name" value="AAA"/>
    <property type="match status" value="1"/>
</dbReference>
<keyword evidence="4" id="KW-1278">Translocase</keyword>
<dbReference type="OrthoDB" id="5292475at2"/>
<dbReference type="EC" id="3.6.3.33" evidence="7"/>
<evidence type="ECO:0000313" key="7">
    <source>
        <dbReference type="EMBL" id="GAC31363.1"/>
    </source>
</evidence>
<dbReference type="PROSITE" id="PS50893">
    <property type="entry name" value="ABC_TRANSPORTER_2"/>
    <property type="match status" value="1"/>
</dbReference>
<dbReference type="Pfam" id="PF00005">
    <property type="entry name" value="ABC_tran"/>
    <property type="match status" value="1"/>
</dbReference>
<name>K6ZR88_9ALTE</name>
<keyword evidence="3 7" id="KW-0067">ATP-binding</keyword>
<dbReference type="InterPro" id="IPR017871">
    <property type="entry name" value="ABC_transporter-like_CS"/>
</dbReference>
<comment type="caution">
    <text evidence="7">The sequence shown here is derived from an EMBL/GenBank/DDBJ whole genome shotgun (WGS) entry which is preliminary data.</text>
</comment>
<comment type="function">
    <text evidence="5">Part of the ABC transporter complex HmuTUV involved in hemin import. Responsible for energy coupling to the transport system.</text>
</comment>
<evidence type="ECO:0000256" key="1">
    <source>
        <dbReference type="ARBA" id="ARBA00022448"/>
    </source>
</evidence>
<dbReference type="STRING" id="1129793.GPLA_0445"/>
<feature type="domain" description="ABC transporter" evidence="6">
    <location>
        <begin position="2"/>
        <end position="228"/>
    </location>
</feature>
<protein>
    <submittedName>
        <fullName evidence="7">Vitamin B12 transport system ATP-binding protein</fullName>
        <ecNumber evidence="7">3.6.3.33</ecNumber>
    </submittedName>
</protein>
<reference evidence="8" key="1">
    <citation type="journal article" date="2014" name="Environ. Microbiol.">
        <title>Comparative genomics of the marine bacterial genus Glaciecola reveals the high degree of genomic diversity and genomic characteristic for cold adaptation.</title>
        <authorList>
            <person name="Qin Q.L."/>
            <person name="Xie B.B."/>
            <person name="Yu Y."/>
            <person name="Shu Y.L."/>
            <person name="Rong J.C."/>
            <person name="Zhang Y.J."/>
            <person name="Zhao D.L."/>
            <person name="Chen X.L."/>
            <person name="Zhang X.Y."/>
            <person name="Chen B."/>
            <person name="Zhou B.C."/>
            <person name="Zhang Y.Z."/>
        </authorList>
    </citation>
    <scope>NUCLEOTIDE SEQUENCE [LARGE SCALE GENOMIC DNA]</scope>
    <source>
        <strain evidence="8">LMG 21857</strain>
    </source>
</reference>
<sequence>MLSIENLSFAKRLDSINVCAHPGQFIQILGPNGAGKSSLLRVIAGLDNADAGRLCINQRDTAHISMTEMATFRCFQEQQQSHVFALTVRESLTFFARDITMPTMLENALEIAPFMSRSLLTLSGGESRRVQIARALLQIWPAIEQGQGLILLDEPSQGLDFRHQHLLLSCLVELVKIGNIVLMSEHDLNVCTQYADGVWLMRSGEVEYHGPVEEVMTPDILSDIFDCQVRRFNDLAGNSILQTYLV</sequence>
<evidence type="ECO:0000256" key="2">
    <source>
        <dbReference type="ARBA" id="ARBA00022741"/>
    </source>
</evidence>
<dbReference type="RefSeq" id="WP_007103169.1">
    <property type="nucleotide sequence ID" value="NZ_BAER01000017.1"/>
</dbReference>
<dbReference type="AlphaFoldDB" id="K6ZR88"/>
<evidence type="ECO:0000313" key="8">
    <source>
        <dbReference type="Proteomes" id="UP000006322"/>
    </source>
</evidence>
<accession>K6ZR88</accession>
<dbReference type="Gene3D" id="3.40.50.300">
    <property type="entry name" value="P-loop containing nucleotide triphosphate hydrolases"/>
    <property type="match status" value="1"/>
</dbReference>
<evidence type="ECO:0000256" key="4">
    <source>
        <dbReference type="ARBA" id="ARBA00022967"/>
    </source>
</evidence>
<keyword evidence="7" id="KW-0378">Hydrolase</keyword>
<keyword evidence="1" id="KW-0813">Transport</keyword>
<dbReference type="GO" id="GO:0016887">
    <property type="term" value="F:ATP hydrolysis activity"/>
    <property type="evidence" value="ECO:0007669"/>
    <property type="project" value="InterPro"/>
</dbReference>
<dbReference type="PANTHER" id="PTHR42794:SF1">
    <property type="entry name" value="HEMIN IMPORT ATP-BINDING PROTEIN HMUV"/>
    <property type="match status" value="1"/>
</dbReference>
<proteinExistence type="predicted"/>
<dbReference type="PANTHER" id="PTHR42794">
    <property type="entry name" value="HEMIN IMPORT ATP-BINDING PROTEIN HMUV"/>
    <property type="match status" value="1"/>
</dbReference>
<keyword evidence="2" id="KW-0547">Nucleotide-binding</keyword>
<dbReference type="PROSITE" id="PS00211">
    <property type="entry name" value="ABC_TRANSPORTER_1"/>
    <property type="match status" value="1"/>
</dbReference>
<evidence type="ECO:0000256" key="3">
    <source>
        <dbReference type="ARBA" id="ARBA00022840"/>
    </source>
</evidence>
<dbReference type="Proteomes" id="UP000006322">
    <property type="component" value="Unassembled WGS sequence"/>
</dbReference>
<dbReference type="EMBL" id="BAER01000017">
    <property type="protein sequence ID" value="GAC31363.1"/>
    <property type="molecule type" value="Genomic_DNA"/>
</dbReference>
<evidence type="ECO:0000256" key="5">
    <source>
        <dbReference type="ARBA" id="ARBA00037066"/>
    </source>
</evidence>
<keyword evidence="8" id="KW-1185">Reference proteome</keyword>
<dbReference type="InterPro" id="IPR003439">
    <property type="entry name" value="ABC_transporter-like_ATP-bd"/>
</dbReference>
<dbReference type="SUPFAM" id="SSF52540">
    <property type="entry name" value="P-loop containing nucleoside triphosphate hydrolases"/>
    <property type="match status" value="1"/>
</dbReference>
<organism evidence="7 8">
    <name type="scientific">Paraglaciecola polaris LMG 21857</name>
    <dbReference type="NCBI Taxonomy" id="1129793"/>
    <lineage>
        <taxon>Bacteria</taxon>
        <taxon>Pseudomonadati</taxon>
        <taxon>Pseudomonadota</taxon>
        <taxon>Gammaproteobacteria</taxon>
        <taxon>Alteromonadales</taxon>
        <taxon>Alteromonadaceae</taxon>
        <taxon>Paraglaciecola</taxon>
    </lineage>
</organism>
<dbReference type="InterPro" id="IPR003593">
    <property type="entry name" value="AAA+_ATPase"/>
</dbReference>
<dbReference type="GO" id="GO:0005524">
    <property type="term" value="F:ATP binding"/>
    <property type="evidence" value="ECO:0007669"/>
    <property type="project" value="UniProtKB-KW"/>
</dbReference>
<gene>
    <name evidence="7" type="primary">btuD</name>
    <name evidence="7" type="ORF">GPLA_0445</name>
</gene>
<evidence type="ECO:0000259" key="6">
    <source>
        <dbReference type="PROSITE" id="PS50893"/>
    </source>
</evidence>